<dbReference type="FunFam" id="2.40.50.100:FF:000077">
    <property type="entry name" value="Glycoside hydrolase family 43"/>
    <property type="match status" value="1"/>
</dbReference>
<dbReference type="Proteomes" id="UP000537592">
    <property type="component" value="Unassembled WGS sequence"/>
</dbReference>
<evidence type="ECO:0000256" key="1">
    <source>
        <dbReference type="SAM" id="Coils"/>
    </source>
</evidence>
<dbReference type="PANTHER" id="PTHR30438">
    <property type="entry name" value="36 KDA ANTIGEN-RELATED"/>
    <property type="match status" value="1"/>
</dbReference>
<dbReference type="Gene3D" id="2.40.30.170">
    <property type="match status" value="1"/>
</dbReference>
<organism evidence="5 6">
    <name type="scientific">Pseudochelatococcus contaminans</name>
    <dbReference type="NCBI Taxonomy" id="1538103"/>
    <lineage>
        <taxon>Bacteria</taxon>
        <taxon>Pseudomonadati</taxon>
        <taxon>Pseudomonadota</taxon>
        <taxon>Alphaproteobacteria</taxon>
        <taxon>Hyphomicrobiales</taxon>
        <taxon>Chelatococcaceae</taxon>
        <taxon>Pseudochelatococcus</taxon>
    </lineage>
</organism>
<keyword evidence="6" id="KW-1185">Reference proteome</keyword>
<gene>
    <name evidence="5" type="ORF">FHS81_002689</name>
</gene>
<name>A0A7W5Z6H5_9HYPH</name>
<feature type="domain" description="Multidrug resistance protein MdtA-like barrel-sandwich hybrid" evidence="4">
    <location>
        <begin position="49"/>
        <end position="235"/>
    </location>
</feature>
<protein>
    <submittedName>
        <fullName evidence="5">HlyD family secretion protein</fullName>
    </submittedName>
</protein>
<evidence type="ECO:0000256" key="2">
    <source>
        <dbReference type="SAM" id="Phobius"/>
    </source>
</evidence>
<dbReference type="Gene3D" id="2.40.50.100">
    <property type="match status" value="1"/>
</dbReference>
<dbReference type="RefSeq" id="WP_183753696.1">
    <property type="nucleotide sequence ID" value="NZ_JACICC010000007.1"/>
</dbReference>
<comment type="caution">
    <text evidence="5">The sequence shown here is derived from an EMBL/GenBank/DDBJ whole genome shotgun (WGS) entry which is preliminary data.</text>
</comment>
<dbReference type="InterPro" id="IPR058624">
    <property type="entry name" value="MdtA-like_HH"/>
</dbReference>
<dbReference type="GO" id="GO:0005886">
    <property type="term" value="C:plasma membrane"/>
    <property type="evidence" value="ECO:0007669"/>
    <property type="project" value="TreeGrafter"/>
</dbReference>
<dbReference type="PRINTS" id="PR01490">
    <property type="entry name" value="RTXTOXIND"/>
</dbReference>
<keyword evidence="2" id="KW-1133">Transmembrane helix</keyword>
<dbReference type="Pfam" id="PF25876">
    <property type="entry name" value="HH_MFP_RND"/>
    <property type="match status" value="1"/>
</dbReference>
<feature type="transmembrane region" description="Helical" evidence="2">
    <location>
        <begin position="7"/>
        <end position="25"/>
    </location>
</feature>
<dbReference type="Gene3D" id="1.10.287.470">
    <property type="entry name" value="Helix hairpin bin"/>
    <property type="match status" value="2"/>
</dbReference>
<dbReference type="Pfam" id="PF25917">
    <property type="entry name" value="BSH_RND"/>
    <property type="match status" value="1"/>
</dbReference>
<reference evidence="5 6" key="1">
    <citation type="submission" date="2020-08" db="EMBL/GenBank/DDBJ databases">
        <title>Genomic Encyclopedia of Type Strains, Phase IV (KMG-IV): sequencing the most valuable type-strain genomes for metagenomic binning, comparative biology and taxonomic classification.</title>
        <authorList>
            <person name="Goeker M."/>
        </authorList>
    </citation>
    <scope>NUCLEOTIDE SEQUENCE [LARGE SCALE GENOMIC DNA]</scope>
    <source>
        <strain evidence="5 6">DSM 28760</strain>
    </source>
</reference>
<evidence type="ECO:0000313" key="5">
    <source>
        <dbReference type="EMBL" id="MBB3810587.1"/>
    </source>
</evidence>
<feature type="coiled-coil region" evidence="1">
    <location>
        <begin position="81"/>
        <end position="143"/>
    </location>
</feature>
<dbReference type="AlphaFoldDB" id="A0A7W5Z6H5"/>
<keyword evidence="2" id="KW-0812">Transmembrane</keyword>
<keyword evidence="2" id="KW-0472">Membrane</keyword>
<evidence type="ECO:0000259" key="3">
    <source>
        <dbReference type="Pfam" id="PF25876"/>
    </source>
</evidence>
<dbReference type="PANTHER" id="PTHR30438:SF2">
    <property type="entry name" value="MEMBRANE PROTEIN"/>
    <property type="match status" value="1"/>
</dbReference>
<accession>A0A7W5Z6H5</accession>
<evidence type="ECO:0000313" key="6">
    <source>
        <dbReference type="Proteomes" id="UP000537592"/>
    </source>
</evidence>
<dbReference type="InterPro" id="IPR058625">
    <property type="entry name" value="MdtA-like_BSH"/>
</dbReference>
<keyword evidence="1" id="KW-0175">Coiled coil</keyword>
<sequence length="356" mass="38190">MARSMRGWIIVGIGFAIAVGGYYAWKRYQNPGLPDGIVGGNGRIEATEIDVSAKTAGRIKEILVDEGDFITAGQVLARIDTAQLEAQRRQAEAQLQRAIVSVDTAKSVLTQREAERETAAAIIEQREAELDAADRKLARSEHLIKSNSTSQQTLDDDRASARGARAAVSAAKASLSASEAAISAAKAQIIDAEAAVVAQQAAIESITADIDDSVLVSPRDGRVQYRISQPGEVLASGGRVLSLVDLSDVYMTFFLPTSAAGRVPIGSDVRLVLDAAPELVIPAKATFIADVAQFTPKTVETEEERQKLVFRVKAKIVPELLRRHIEHVKTGLPGMAYVRTQPGVEWPESLTQGLAQ</sequence>
<evidence type="ECO:0000259" key="4">
    <source>
        <dbReference type="Pfam" id="PF25917"/>
    </source>
</evidence>
<dbReference type="SUPFAM" id="SSF111369">
    <property type="entry name" value="HlyD-like secretion proteins"/>
    <property type="match status" value="3"/>
</dbReference>
<dbReference type="EMBL" id="JACICC010000007">
    <property type="protein sequence ID" value="MBB3810587.1"/>
    <property type="molecule type" value="Genomic_DNA"/>
</dbReference>
<feature type="domain" description="Multidrug resistance protein MdtA-like alpha-helical hairpin" evidence="3">
    <location>
        <begin position="119"/>
        <end position="176"/>
    </location>
</feature>
<proteinExistence type="predicted"/>